<dbReference type="Pfam" id="PF13927">
    <property type="entry name" value="Ig_3"/>
    <property type="match status" value="1"/>
</dbReference>
<feature type="compositionally biased region" description="Low complexity" evidence="4">
    <location>
        <begin position="1022"/>
        <end position="1034"/>
    </location>
</feature>
<feature type="region of interest" description="Disordered" evidence="4">
    <location>
        <begin position="1055"/>
        <end position="1078"/>
    </location>
</feature>
<evidence type="ECO:0000256" key="4">
    <source>
        <dbReference type="SAM" id="MobiDB-lite"/>
    </source>
</evidence>
<dbReference type="Gene3D" id="2.60.40.10">
    <property type="entry name" value="Immunoglobulins"/>
    <property type="match status" value="5"/>
</dbReference>
<evidence type="ECO:0000313" key="7">
    <source>
        <dbReference type="EMBL" id="KAH9414905.1"/>
    </source>
</evidence>
<evidence type="ECO:0000256" key="1">
    <source>
        <dbReference type="ARBA" id="ARBA00004167"/>
    </source>
</evidence>
<keyword evidence="5" id="KW-1133">Transmembrane helix</keyword>
<dbReference type="InterPro" id="IPR013162">
    <property type="entry name" value="CD80_C2-set"/>
</dbReference>
<feature type="transmembrane region" description="Helical" evidence="5">
    <location>
        <begin position="826"/>
        <end position="847"/>
    </location>
</feature>
<feature type="domain" description="Ig-like" evidence="6">
    <location>
        <begin position="353"/>
        <end position="449"/>
    </location>
</feature>
<comment type="subcellular location">
    <subcellularLocation>
        <location evidence="1">Membrane</location>
        <topology evidence="1">Single-pass membrane protein</topology>
    </subcellularLocation>
</comment>
<evidence type="ECO:0000256" key="3">
    <source>
        <dbReference type="ARBA" id="ARBA00023157"/>
    </source>
</evidence>
<dbReference type="Proteomes" id="UP000887458">
    <property type="component" value="Unassembled WGS sequence"/>
</dbReference>
<evidence type="ECO:0000256" key="5">
    <source>
        <dbReference type="SAM" id="Phobius"/>
    </source>
</evidence>
<proteinExistence type="predicted"/>
<dbReference type="PROSITE" id="PS50835">
    <property type="entry name" value="IG_LIKE"/>
    <property type="match status" value="4"/>
</dbReference>
<dbReference type="SMART" id="SM00408">
    <property type="entry name" value="IGc2"/>
    <property type="match status" value="2"/>
</dbReference>
<sequence length="1220" mass="137330">MFDELIKRRSLTIKDVTSKEDNVAKKQHKESNNGPIMLPLIDAQLENEPIIHVIGWEGTRTLLPCNVSLNNHYHNDSIDLILWFRGQEQRALYSIDARRTSTMQRAKHFTGDDMLGSRAFIDLSTRPSSLIIDSVKIDDSGEYRCRVDFRRSPSEHRSILLDVLIPPKEVIIMDEFGQRLNDPITPFNEGAHLNLICEAEGGKPRPLLYWYRNNQLIDDQWTITAQGIVRNELFIPKLQRNDQGSLLSCQSLFNVSNESISEMFETKISSPATTTTMTTTTTNSAIQSSSWNPRDPDQIRQAMLANHLFVGHILDDDNNNNDNNSNSVRQKHKNLFRLKQSQSSILLELNLRPLNVRITTVHRPLIDGQMIVINCESDGARPPALLSWWKSSKRLEHSVTEEIDLTNDNRTLSTIKFLPTMNDNGKILSCRADHPVLPDSSLEDSWILNVLFKPKLTISFGATIQHDNIHEHSNVSIECHILSNPIVTEIGWLFDGKRLSTTFSNTKSTIHHRDWNDSWIEFKSNTLFIFNIDRKHSGRYRCMAANVQGESYSDDILLKVQYRPVCSRGQRNLFGVAQREPLQVPCQVESDPEEVTFRWMFNSSQSESMMMIPIDTFQVRPSSSSSKSRQSIARYEPKTRYGYGQLLCWATNKLGEQLEPCRFDIIPAGQPQSLQNCLIRNQSSDGIIVRCQPGDDGGLDQQFHLEIFQADRGQMIANLTNNNIQIDNGGGENFGQFLFENIFNNNSITDLTDNGIASANPLQSNNQYVEFIVGDIPISTTYVLLLYASNAKGRSNYVTLSATTMSPGSRGSEFLKFTADFGIKPMMYLLITVVIGLVISAIIIMIVSKIRTINRSKGRHRSSTLQLSSKANKSMIKQISNVDYNNDNNNNINLDTFSSAVHSSSPMKLDNHTTNGNDDDNLNLHHPVTLLDLNATNSNIMHQSSSQQQSPFHDDHCLGSLLGANHNSSLNTSLSHHYGTMPINLNHHRHNDESSKHCQQSHHHHPPLNVIIKNPLMEHLSHSSQSPSSIDSLPSQPPPMYHTVYASEQTASTSSADPFFSIHPYHHQSRSESNADDQTTTPLHLLMDVSSYYQHNQDKLSNQSSHTALLPSSSSDHYHNQTIGGSITWSQAETLPLGGGTESRNDIDHSHHHQIGGFLSPTSPISTLSVPFPFNQPSQLELGSTLITMDEQQHLFESSNNDDHHNQQDQQQPTTSSTAV</sequence>
<name>A0ABQ8IX64_DERPT</name>
<reference evidence="7 8" key="2">
    <citation type="journal article" date="2022" name="Mol. Biol. Evol.">
        <title>Comparative Genomics Reveals Insights into the Divergent Evolution of Astigmatic Mites and Household Pest Adaptations.</title>
        <authorList>
            <person name="Xiong Q."/>
            <person name="Wan A.T."/>
            <person name="Liu X."/>
            <person name="Fung C.S."/>
            <person name="Xiao X."/>
            <person name="Malainual N."/>
            <person name="Hou J."/>
            <person name="Wang L."/>
            <person name="Wang M."/>
            <person name="Yang K.Y."/>
            <person name="Cui Y."/>
            <person name="Leung E.L."/>
            <person name="Nong W."/>
            <person name="Shin S.K."/>
            <person name="Au S.W."/>
            <person name="Jeong K.Y."/>
            <person name="Chew F.T."/>
            <person name="Hui J.H."/>
            <person name="Leung T.F."/>
            <person name="Tungtrongchitr A."/>
            <person name="Zhong N."/>
            <person name="Liu Z."/>
            <person name="Tsui S.K."/>
        </authorList>
    </citation>
    <scope>NUCLEOTIDE SEQUENCE [LARGE SCALE GENOMIC DNA]</scope>
    <source>
        <strain evidence="7">Derp</strain>
    </source>
</reference>
<feature type="region of interest" description="Disordered" evidence="4">
    <location>
        <begin position="1198"/>
        <end position="1220"/>
    </location>
</feature>
<dbReference type="PANTHER" id="PTHR23278">
    <property type="entry name" value="SIDESTEP PROTEIN"/>
    <property type="match status" value="1"/>
</dbReference>
<protein>
    <recommendedName>
        <fullName evidence="6">Ig-like domain-containing protein</fullName>
    </recommendedName>
</protein>
<keyword evidence="3" id="KW-1015">Disulfide bond</keyword>
<feature type="region of interest" description="Disordered" evidence="4">
    <location>
        <begin position="274"/>
        <end position="293"/>
    </location>
</feature>
<evidence type="ECO:0000259" key="6">
    <source>
        <dbReference type="PROSITE" id="PS50835"/>
    </source>
</evidence>
<feature type="compositionally biased region" description="Polar residues" evidence="4">
    <location>
        <begin position="283"/>
        <end position="292"/>
    </location>
</feature>
<dbReference type="PANTHER" id="PTHR23278:SF19">
    <property type="entry name" value="OBSCURIN"/>
    <property type="match status" value="1"/>
</dbReference>
<dbReference type="Pfam" id="PF00047">
    <property type="entry name" value="ig"/>
    <property type="match status" value="1"/>
</dbReference>
<comment type="caution">
    <text evidence="7">The sequence shown here is derived from an EMBL/GenBank/DDBJ whole genome shotgun (WGS) entry which is preliminary data.</text>
</comment>
<dbReference type="SUPFAM" id="SSF48726">
    <property type="entry name" value="Immunoglobulin"/>
    <property type="match status" value="5"/>
</dbReference>
<gene>
    <name evidence="7" type="ORF">DERP_012495</name>
</gene>
<dbReference type="InterPro" id="IPR013151">
    <property type="entry name" value="Immunoglobulin_dom"/>
</dbReference>
<keyword evidence="5" id="KW-0812">Transmembrane</keyword>
<feature type="region of interest" description="Disordered" evidence="4">
    <location>
        <begin position="1134"/>
        <end position="1158"/>
    </location>
</feature>
<organism evidence="7 8">
    <name type="scientific">Dermatophagoides pteronyssinus</name>
    <name type="common">European house dust mite</name>
    <dbReference type="NCBI Taxonomy" id="6956"/>
    <lineage>
        <taxon>Eukaryota</taxon>
        <taxon>Metazoa</taxon>
        <taxon>Ecdysozoa</taxon>
        <taxon>Arthropoda</taxon>
        <taxon>Chelicerata</taxon>
        <taxon>Arachnida</taxon>
        <taxon>Acari</taxon>
        <taxon>Acariformes</taxon>
        <taxon>Sarcoptiformes</taxon>
        <taxon>Astigmata</taxon>
        <taxon>Psoroptidia</taxon>
        <taxon>Analgoidea</taxon>
        <taxon>Pyroglyphidae</taxon>
        <taxon>Dermatophagoidinae</taxon>
        <taxon>Dermatophagoides</taxon>
    </lineage>
</organism>
<feature type="domain" description="Ig-like" evidence="6">
    <location>
        <begin position="167"/>
        <end position="261"/>
    </location>
</feature>
<dbReference type="InterPro" id="IPR036179">
    <property type="entry name" value="Ig-like_dom_sf"/>
</dbReference>
<dbReference type="InterPro" id="IPR003598">
    <property type="entry name" value="Ig_sub2"/>
</dbReference>
<keyword evidence="2 5" id="KW-0472">Membrane</keyword>
<dbReference type="EMBL" id="NJHN03000104">
    <property type="protein sequence ID" value="KAH9414905.1"/>
    <property type="molecule type" value="Genomic_DNA"/>
</dbReference>
<dbReference type="InterPro" id="IPR003599">
    <property type="entry name" value="Ig_sub"/>
</dbReference>
<evidence type="ECO:0000256" key="2">
    <source>
        <dbReference type="ARBA" id="ARBA00023136"/>
    </source>
</evidence>
<feature type="region of interest" description="Disordered" evidence="4">
    <location>
        <begin position="988"/>
        <end position="1007"/>
    </location>
</feature>
<dbReference type="InterPro" id="IPR007110">
    <property type="entry name" value="Ig-like_dom"/>
</dbReference>
<feature type="domain" description="Ig-like" evidence="6">
    <location>
        <begin position="454"/>
        <end position="553"/>
    </location>
</feature>
<keyword evidence="8" id="KW-1185">Reference proteome</keyword>
<feature type="region of interest" description="Disordered" evidence="4">
    <location>
        <begin position="1097"/>
        <end position="1122"/>
    </location>
</feature>
<feature type="region of interest" description="Disordered" evidence="4">
    <location>
        <begin position="1020"/>
        <end position="1042"/>
    </location>
</feature>
<feature type="domain" description="Ig-like" evidence="6">
    <location>
        <begin position="39"/>
        <end position="162"/>
    </location>
</feature>
<dbReference type="SMART" id="SM00409">
    <property type="entry name" value="IG"/>
    <property type="match status" value="3"/>
</dbReference>
<evidence type="ECO:0000313" key="8">
    <source>
        <dbReference type="Proteomes" id="UP000887458"/>
    </source>
</evidence>
<accession>A0ABQ8IX64</accession>
<feature type="compositionally biased region" description="Low complexity" evidence="4">
    <location>
        <begin position="1104"/>
        <end position="1115"/>
    </location>
</feature>
<dbReference type="InterPro" id="IPR013783">
    <property type="entry name" value="Ig-like_fold"/>
</dbReference>
<reference evidence="7 8" key="1">
    <citation type="journal article" date="2018" name="J. Allergy Clin. Immunol.">
        <title>High-quality assembly of Dermatophagoides pteronyssinus genome and transcriptome reveals a wide range of novel allergens.</title>
        <authorList>
            <person name="Liu X.Y."/>
            <person name="Yang K.Y."/>
            <person name="Wang M.Q."/>
            <person name="Kwok J.S."/>
            <person name="Zeng X."/>
            <person name="Yang Z."/>
            <person name="Xiao X.J."/>
            <person name="Lau C.P."/>
            <person name="Li Y."/>
            <person name="Huang Z.M."/>
            <person name="Ba J.G."/>
            <person name="Yim A.K."/>
            <person name="Ouyang C.Y."/>
            <person name="Ngai S.M."/>
            <person name="Chan T.F."/>
            <person name="Leung E.L."/>
            <person name="Liu L."/>
            <person name="Liu Z.G."/>
            <person name="Tsui S.K."/>
        </authorList>
    </citation>
    <scope>NUCLEOTIDE SEQUENCE [LARGE SCALE GENOMIC DNA]</scope>
    <source>
        <strain evidence="7">Derp</strain>
    </source>
</reference>
<dbReference type="Pfam" id="PF08205">
    <property type="entry name" value="C2-set_2"/>
    <property type="match status" value="1"/>
</dbReference>